<evidence type="ECO:0000256" key="4">
    <source>
        <dbReference type="ARBA" id="ARBA00023163"/>
    </source>
</evidence>
<keyword evidence="3" id="KW-0238">DNA-binding</keyword>
<sequence>MISSDRLNGIRAFVQAVQAGGFSRAAEQLGLSRSTVGKAVARLEERLSVRLFQRTTRRLSLTDEGRIFYADCVRALTALDAAEAHLAARATAPSGRLRISLPVLFGQQWVMPTLLTLADNYPALEIEVLFSNQRVDFAESGIDLAVRIGETGDAAGLVARKLGEQQQVLCGSREYFASYGYPQHWHELAGHRTISKLQNGHLEAWQLWDSQGQIQWVMPASRLRFDNIAAVAAATLAGQGVALLPRWLVGEALRSGQLLEILPGSTGPGLPIHAVWLKGGVMPARLRVAIDALVEAFVPQAPWQ</sequence>
<accession>A0ABY5ULZ7</accession>
<keyword evidence="2" id="KW-0805">Transcription regulation</keyword>
<dbReference type="GeneID" id="75141889"/>
<dbReference type="PRINTS" id="PR00039">
    <property type="entry name" value="HTHLYSR"/>
</dbReference>
<dbReference type="PANTHER" id="PTHR30537:SF5">
    <property type="entry name" value="HTH-TYPE TRANSCRIPTIONAL ACTIVATOR TTDR-RELATED"/>
    <property type="match status" value="1"/>
</dbReference>
<gene>
    <name evidence="6" type="ORF">N0H69_17780</name>
</gene>
<dbReference type="Gene3D" id="1.10.10.10">
    <property type="entry name" value="Winged helix-like DNA-binding domain superfamily/Winged helix DNA-binding domain"/>
    <property type="match status" value="1"/>
</dbReference>
<feature type="domain" description="HTH lysR-type" evidence="5">
    <location>
        <begin position="5"/>
        <end position="62"/>
    </location>
</feature>
<dbReference type="InterPro" id="IPR036388">
    <property type="entry name" value="WH-like_DNA-bd_sf"/>
</dbReference>
<dbReference type="InterPro" id="IPR058163">
    <property type="entry name" value="LysR-type_TF_proteobact-type"/>
</dbReference>
<comment type="similarity">
    <text evidence="1">Belongs to the LysR transcriptional regulatory family.</text>
</comment>
<evidence type="ECO:0000313" key="6">
    <source>
        <dbReference type="EMBL" id="UWM44501.1"/>
    </source>
</evidence>
<dbReference type="SUPFAM" id="SSF46785">
    <property type="entry name" value="Winged helix' DNA-binding domain"/>
    <property type="match status" value="1"/>
</dbReference>
<dbReference type="Pfam" id="PF00126">
    <property type="entry name" value="HTH_1"/>
    <property type="match status" value="1"/>
</dbReference>
<evidence type="ECO:0000259" key="5">
    <source>
        <dbReference type="PROSITE" id="PS50931"/>
    </source>
</evidence>
<evidence type="ECO:0000256" key="2">
    <source>
        <dbReference type="ARBA" id="ARBA00023015"/>
    </source>
</evidence>
<dbReference type="InterPro" id="IPR005119">
    <property type="entry name" value="LysR_subst-bd"/>
</dbReference>
<evidence type="ECO:0000313" key="7">
    <source>
        <dbReference type="Proteomes" id="UP001057860"/>
    </source>
</evidence>
<name>A0ABY5ULZ7_9GAMM</name>
<organism evidence="6 7">
    <name type="scientific">Yersinia alsatica</name>
    <dbReference type="NCBI Taxonomy" id="2890317"/>
    <lineage>
        <taxon>Bacteria</taxon>
        <taxon>Pseudomonadati</taxon>
        <taxon>Pseudomonadota</taxon>
        <taxon>Gammaproteobacteria</taxon>
        <taxon>Enterobacterales</taxon>
        <taxon>Yersiniaceae</taxon>
        <taxon>Yersinia</taxon>
    </lineage>
</organism>
<dbReference type="Proteomes" id="UP001057860">
    <property type="component" value="Chromosome"/>
</dbReference>
<proteinExistence type="inferred from homology"/>
<evidence type="ECO:0000256" key="1">
    <source>
        <dbReference type="ARBA" id="ARBA00009437"/>
    </source>
</evidence>
<dbReference type="PROSITE" id="PS50931">
    <property type="entry name" value="HTH_LYSR"/>
    <property type="match status" value="1"/>
</dbReference>
<keyword evidence="4" id="KW-0804">Transcription</keyword>
<keyword evidence="7" id="KW-1185">Reference proteome</keyword>
<dbReference type="Pfam" id="PF03466">
    <property type="entry name" value="LysR_substrate"/>
    <property type="match status" value="1"/>
</dbReference>
<dbReference type="RefSeq" id="WP_050151629.1">
    <property type="nucleotide sequence ID" value="NZ_CABHWO010000050.1"/>
</dbReference>
<dbReference type="SUPFAM" id="SSF53850">
    <property type="entry name" value="Periplasmic binding protein-like II"/>
    <property type="match status" value="1"/>
</dbReference>
<dbReference type="InterPro" id="IPR000847">
    <property type="entry name" value="LysR_HTH_N"/>
</dbReference>
<dbReference type="EMBL" id="CP104006">
    <property type="protein sequence ID" value="UWM44501.1"/>
    <property type="molecule type" value="Genomic_DNA"/>
</dbReference>
<dbReference type="InterPro" id="IPR036390">
    <property type="entry name" value="WH_DNA-bd_sf"/>
</dbReference>
<dbReference type="PANTHER" id="PTHR30537">
    <property type="entry name" value="HTH-TYPE TRANSCRIPTIONAL REGULATOR"/>
    <property type="match status" value="1"/>
</dbReference>
<protein>
    <submittedName>
        <fullName evidence="6">LysR family transcriptional regulator</fullName>
    </submittedName>
</protein>
<dbReference type="Gene3D" id="3.40.190.290">
    <property type="match status" value="1"/>
</dbReference>
<reference evidence="6" key="1">
    <citation type="submission" date="2022-08" db="EMBL/GenBank/DDBJ databases">
        <authorList>
            <person name="Bogun A."/>
            <person name="Kislichkina A."/>
            <person name="Solomentsev V."/>
            <person name="Skryabin Y."/>
            <person name="Sizova A."/>
            <person name="Platonov M."/>
            <person name="Dentovskaya S."/>
        </authorList>
    </citation>
    <scope>NUCLEOTIDE SEQUENCE</scope>
    <source>
        <strain evidence="6">SCPM-O-B-7604</strain>
    </source>
</reference>
<evidence type="ECO:0000256" key="3">
    <source>
        <dbReference type="ARBA" id="ARBA00023125"/>
    </source>
</evidence>